<comment type="subcellular location">
    <subcellularLocation>
        <location evidence="2">Cell membrane</location>
    </subcellularLocation>
    <subcellularLocation>
        <location evidence="1">Membrane</location>
        <topology evidence="1">Single-pass membrane protein</topology>
    </subcellularLocation>
</comment>
<reference evidence="14 15" key="1">
    <citation type="submission" date="2021-03" db="EMBL/GenBank/DDBJ databases">
        <title>Genomic Encyclopedia of Type Strains, Phase IV (KMG-IV): sequencing the most valuable type-strain genomes for metagenomic binning, comparative biology and taxonomic classification.</title>
        <authorList>
            <person name="Goeker M."/>
        </authorList>
    </citation>
    <scope>NUCLEOTIDE SEQUENCE [LARGE SCALE GENOMIC DNA]</scope>
    <source>
        <strain evidence="14 15">DSM 26048</strain>
    </source>
</reference>
<evidence type="ECO:0000256" key="4">
    <source>
        <dbReference type="ARBA" id="ARBA00022475"/>
    </source>
</evidence>
<evidence type="ECO:0000256" key="8">
    <source>
        <dbReference type="ARBA" id="ARBA00022989"/>
    </source>
</evidence>
<dbReference type="InterPro" id="IPR001460">
    <property type="entry name" value="PCN-bd_Tpept"/>
</dbReference>
<evidence type="ECO:0000256" key="1">
    <source>
        <dbReference type="ARBA" id="ARBA00004167"/>
    </source>
</evidence>
<feature type="domain" description="Penicillin-binding protein transpeptidase" evidence="12">
    <location>
        <begin position="324"/>
        <end position="663"/>
    </location>
</feature>
<dbReference type="InterPro" id="IPR012338">
    <property type="entry name" value="Beta-lactam/transpept-like"/>
</dbReference>
<dbReference type="SUPFAM" id="SSF56519">
    <property type="entry name" value="Penicillin binding protein dimerisation domain"/>
    <property type="match status" value="1"/>
</dbReference>
<evidence type="ECO:0000256" key="6">
    <source>
        <dbReference type="ARBA" id="ARBA00022960"/>
    </source>
</evidence>
<evidence type="ECO:0000256" key="3">
    <source>
        <dbReference type="ARBA" id="ARBA00007171"/>
    </source>
</evidence>
<keyword evidence="4" id="KW-1003">Cell membrane</keyword>
<dbReference type="InterPro" id="IPR005311">
    <property type="entry name" value="PBP_dimer"/>
</dbReference>
<gene>
    <name evidence="14" type="ORF">J2Z66_003643</name>
</gene>
<evidence type="ECO:0000256" key="2">
    <source>
        <dbReference type="ARBA" id="ARBA00004236"/>
    </source>
</evidence>
<dbReference type="Gene3D" id="3.40.710.10">
    <property type="entry name" value="DD-peptidase/beta-lactamase superfamily"/>
    <property type="match status" value="1"/>
</dbReference>
<keyword evidence="8 11" id="KW-1133">Transmembrane helix</keyword>
<evidence type="ECO:0000259" key="13">
    <source>
        <dbReference type="Pfam" id="PF03717"/>
    </source>
</evidence>
<evidence type="ECO:0000256" key="11">
    <source>
        <dbReference type="SAM" id="Phobius"/>
    </source>
</evidence>
<dbReference type="InterPro" id="IPR036138">
    <property type="entry name" value="PBP_dimer_sf"/>
</dbReference>
<organism evidence="14 15">
    <name type="scientific">Paenibacillus eucommiae</name>
    <dbReference type="NCBI Taxonomy" id="1355755"/>
    <lineage>
        <taxon>Bacteria</taxon>
        <taxon>Bacillati</taxon>
        <taxon>Bacillota</taxon>
        <taxon>Bacilli</taxon>
        <taxon>Bacillales</taxon>
        <taxon>Paenibacillaceae</taxon>
        <taxon>Paenibacillus</taxon>
    </lineage>
</organism>
<keyword evidence="6" id="KW-0133">Cell shape</keyword>
<evidence type="ECO:0000259" key="12">
    <source>
        <dbReference type="Pfam" id="PF00905"/>
    </source>
</evidence>
<name>A0ABS4IY87_9BACL</name>
<protein>
    <submittedName>
        <fullName evidence="14">Penicillin-binding protein 2</fullName>
    </submittedName>
</protein>
<evidence type="ECO:0000313" key="14">
    <source>
        <dbReference type="EMBL" id="MBP1992035.1"/>
    </source>
</evidence>
<comment type="similarity">
    <text evidence="3">Belongs to the transpeptidase family.</text>
</comment>
<feature type="domain" description="Penicillin-binding protein dimerisation" evidence="13">
    <location>
        <begin position="68"/>
        <end position="269"/>
    </location>
</feature>
<dbReference type="PANTHER" id="PTHR30627:SF2">
    <property type="entry name" value="PEPTIDOGLYCAN D,D-TRANSPEPTIDASE MRDA"/>
    <property type="match status" value="1"/>
</dbReference>
<evidence type="ECO:0000256" key="7">
    <source>
        <dbReference type="ARBA" id="ARBA00022984"/>
    </source>
</evidence>
<dbReference type="PANTHER" id="PTHR30627">
    <property type="entry name" value="PEPTIDOGLYCAN D,D-TRANSPEPTIDASE"/>
    <property type="match status" value="1"/>
</dbReference>
<dbReference type="SUPFAM" id="SSF56601">
    <property type="entry name" value="beta-lactamase/transpeptidase-like"/>
    <property type="match status" value="1"/>
</dbReference>
<evidence type="ECO:0000313" key="15">
    <source>
        <dbReference type="Proteomes" id="UP001519287"/>
    </source>
</evidence>
<dbReference type="Gene3D" id="3.90.1310.10">
    <property type="entry name" value="Penicillin-binding protein 2a (Domain 2)"/>
    <property type="match status" value="1"/>
</dbReference>
<comment type="caution">
    <text evidence="14">The sequence shown here is derived from an EMBL/GenBank/DDBJ whole genome shotgun (WGS) entry which is preliminary data.</text>
</comment>
<keyword evidence="15" id="KW-1185">Reference proteome</keyword>
<evidence type="ECO:0000256" key="5">
    <source>
        <dbReference type="ARBA" id="ARBA00022692"/>
    </source>
</evidence>
<dbReference type="RefSeq" id="WP_209972749.1">
    <property type="nucleotide sequence ID" value="NZ_JAGGLB010000011.1"/>
</dbReference>
<dbReference type="Pfam" id="PF00905">
    <property type="entry name" value="Transpeptidase"/>
    <property type="match status" value="1"/>
</dbReference>
<sequence>MKSSMHTEDPQKQEQHKRRHFSFRINLFFFCTFLLFSVLIVRLAILQFVEGKKYAEEESFIKNRSTKIAPIRGNIFDNKGVPLAYTVPMQSLFFRIEPDQDPDFIINLAHKLAYAFQKHGKKDQKEITAADIILSMDLGYDINKNKVKLPSYYNVPRKIKSDLSKEEIAFLLEHRDEYKWLEVTEESIRTYETEEENKTTIATQLIGYLRSYSTDRSKEIYQNNPDAVNYLDTEAVGFDGIERMYQDVLRGTNGSKTYPVDALERIIGRVTVTKPEKGNNLILTINKDVQLASEHAITDQLAYLRSNEARRNSTIGRGSNAKAGYAVAMEVKTGNVVAMASMPDYDVNVWTSGISSTEEYNRILPFVNNGTIRTAYADYPDKEKNKHPSSLVFLGSTIKPLTVLIGLNEGFFGINTPYNDVGSFSFGRGNTSRIQNSSGARNGMINSVKAIEVSSNTFMSAMIGIPFYQKYGGENPLVTEKWAEYMAKFGLGVKTGSGLPFEYEGSNDFIKNAENDSYQSAMVFASWGQNEKYTTLQLAQFTATLASRGKRMKPQFVQEIRSYEGEVIKKIEPEVLEETEFPDAYWDAVIKGMKSSSIGIAELPYTVARKTGTSTQDVSGGKVDNAVFIAFAPAEDPVLAVAVVVPEGGYGKFGASPIAAKIFEAYDKYSNGALSGNPARFIEEDSTKE</sequence>
<dbReference type="Proteomes" id="UP001519287">
    <property type="component" value="Unassembled WGS sequence"/>
</dbReference>
<dbReference type="EMBL" id="JAGGLB010000011">
    <property type="protein sequence ID" value="MBP1992035.1"/>
    <property type="molecule type" value="Genomic_DNA"/>
</dbReference>
<dbReference type="Pfam" id="PF03717">
    <property type="entry name" value="PBP_dimer"/>
    <property type="match status" value="1"/>
</dbReference>
<keyword evidence="7" id="KW-0573">Peptidoglycan synthesis</keyword>
<keyword evidence="10" id="KW-0961">Cell wall biogenesis/degradation</keyword>
<keyword evidence="5 11" id="KW-0812">Transmembrane</keyword>
<evidence type="ECO:0000256" key="9">
    <source>
        <dbReference type="ARBA" id="ARBA00023136"/>
    </source>
</evidence>
<dbReference type="InterPro" id="IPR050515">
    <property type="entry name" value="Beta-lactam/transpept"/>
</dbReference>
<proteinExistence type="inferred from homology"/>
<evidence type="ECO:0000256" key="10">
    <source>
        <dbReference type="ARBA" id="ARBA00023316"/>
    </source>
</evidence>
<feature type="transmembrane region" description="Helical" evidence="11">
    <location>
        <begin position="21"/>
        <end position="45"/>
    </location>
</feature>
<keyword evidence="9 11" id="KW-0472">Membrane</keyword>
<accession>A0ABS4IY87</accession>